<dbReference type="SUPFAM" id="SSF51182">
    <property type="entry name" value="RmlC-like cupins"/>
    <property type="match status" value="1"/>
</dbReference>
<protein>
    <recommendedName>
        <fullName evidence="2">Cupin 2 conserved barrel domain-containing protein</fullName>
    </recommendedName>
</protein>
<dbReference type="RefSeq" id="YP_002048681.1">
    <property type="nucleotide sequence ID" value="NC_011087.1"/>
</dbReference>
<geneLocation type="organellar chromatophore" evidence="1"/>
<dbReference type="GeneID" id="6481330"/>
<dbReference type="EMBL" id="CP000815">
    <property type="protein sequence ID" value="ACB42471.1"/>
    <property type="molecule type" value="Genomic_DNA"/>
</dbReference>
<dbReference type="InterPro" id="IPR014710">
    <property type="entry name" value="RmlC-like_jellyroll"/>
</dbReference>
<organism evidence="1">
    <name type="scientific">Paulinella chromatophora</name>
    <dbReference type="NCBI Taxonomy" id="39717"/>
    <lineage>
        <taxon>Eukaryota</taxon>
        <taxon>Sar</taxon>
        <taxon>Rhizaria</taxon>
        <taxon>Cercozoa</taxon>
        <taxon>Imbricatea</taxon>
        <taxon>Silicofilosea</taxon>
        <taxon>Euglyphida</taxon>
        <taxon>Paulinellidae</taxon>
        <taxon>Paulinella</taxon>
    </lineage>
</organism>
<name>B1X3F2_PAUCH</name>
<sequence length="128" mass="14984">MTKKWGFTINKRWGEIINSESLNKYNLFSNICPEENQEYSEILIQQTSFQLECIHSNASNNSLQEWTCQSECKWLLIVQGNLTLQIYSQVISYNLNVGDYFLIQKNCEYRVVRTDPAPGTIWLVLFGF</sequence>
<keyword evidence="1" id="KW-0934">Plastid</keyword>
<dbReference type="CDD" id="cd06981">
    <property type="entry name" value="cupin_reut_a1446"/>
    <property type="match status" value="1"/>
</dbReference>
<evidence type="ECO:0008006" key="2">
    <source>
        <dbReference type="Google" id="ProtNLM"/>
    </source>
</evidence>
<gene>
    <name evidence="1" type="ordered locus">PCC_0009</name>
</gene>
<dbReference type="Gene3D" id="2.60.120.10">
    <property type="entry name" value="Jelly Rolls"/>
    <property type="match status" value="1"/>
</dbReference>
<proteinExistence type="predicted"/>
<dbReference type="InterPro" id="IPR011051">
    <property type="entry name" value="RmlC_Cupin_sf"/>
</dbReference>
<reference evidence="1" key="1">
    <citation type="submission" date="2007-08" db="EMBL/GenBank/DDBJ databases">
        <authorList>
            <person name="Gloeckner G."/>
            <person name="Nowack E."/>
            <person name="Melkonian M."/>
        </authorList>
    </citation>
    <scope>NUCLEOTIDE SEQUENCE</scope>
</reference>
<reference evidence="1" key="2">
    <citation type="journal article" date="2008" name="Curr. Biol.">
        <title>Chromatophore genome sequence of Paulinella sheds light on acquisition of photosynthesis by eukaryotes.</title>
        <authorList>
            <person name="Nowack E.C.M."/>
            <person name="Melkonian M."/>
            <person name="Gloeckner G."/>
        </authorList>
    </citation>
    <scope>NUCLEOTIDE SEQUENCE [LARGE SCALE GENOMIC DNA]</scope>
</reference>
<accession>B1X3F2</accession>
<evidence type="ECO:0000313" key="1">
    <source>
        <dbReference type="EMBL" id="ACB42471.1"/>
    </source>
</evidence>
<dbReference type="AlphaFoldDB" id="B1X3F2"/>